<dbReference type="AlphaFoldDB" id="A0A0U1LVY3"/>
<dbReference type="Gene3D" id="3.40.50.720">
    <property type="entry name" value="NAD(P)-binding Rossmann-like Domain"/>
    <property type="match status" value="2"/>
</dbReference>
<sequence length="362" mass="40998">MDTEQNRCALSKDKLMLFFPKEPDQQWINKIVKKHPGLQVDWVTSVKSDGQPVNEKDLSAECWKDTTLLFADFIPPPAELLSKVRFVQLASAGADIWYDHPVYLRKETVFSNASGVYSPQIAEWVIGTWIMNQRQLVRNQARPVEDPGQYTLCSSGESSGRLRMGVLGYGSIGRQCARIADALGMEVYAYTRSERKTSESRKDDTYRQYCVPNRGDPEGKIPSKWFYGTSQEKVDAFLAQDLDILVISLPLTKDTEKLISYKQFEIMCKKRTFVSNVARGKHIDTEALVAALEKGQIRGAALDVTDPESLPKEHPLWNAPNVYITPHISWMTSDVWGGSIRLLEANLERLNNNEPCINHLVK</sequence>
<dbReference type="SUPFAM" id="SSF51735">
    <property type="entry name" value="NAD(P)-binding Rossmann-fold domains"/>
    <property type="match status" value="1"/>
</dbReference>
<dbReference type="InterPro" id="IPR036291">
    <property type="entry name" value="NAD(P)-bd_dom_sf"/>
</dbReference>
<dbReference type="PANTHER" id="PTHR43333:SF1">
    <property type="entry name" value="D-ISOMER SPECIFIC 2-HYDROXYACID DEHYDROGENASE NAD-BINDING DOMAIN-CONTAINING PROTEIN"/>
    <property type="match status" value="1"/>
</dbReference>
<dbReference type="Pfam" id="PF02826">
    <property type="entry name" value="2-Hacid_dh_C"/>
    <property type="match status" value="2"/>
</dbReference>
<dbReference type="GO" id="GO:0051287">
    <property type="term" value="F:NAD binding"/>
    <property type="evidence" value="ECO:0007669"/>
    <property type="project" value="InterPro"/>
</dbReference>
<dbReference type="Proteomes" id="UP000054383">
    <property type="component" value="Unassembled WGS sequence"/>
</dbReference>
<accession>A0A0U1LVY3</accession>
<dbReference type="GO" id="GO:0016491">
    <property type="term" value="F:oxidoreductase activity"/>
    <property type="evidence" value="ECO:0007669"/>
    <property type="project" value="UniProtKB-KW"/>
</dbReference>
<evidence type="ECO:0000313" key="5">
    <source>
        <dbReference type="Proteomes" id="UP000054383"/>
    </source>
</evidence>
<protein>
    <recommendedName>
        <fullName evidence="3">D-isomer specific 2-hydroxyacid dehydrogenase NAD-binding domain-containing protein</fullName>
    </recommendedName>
</protein>
<dbReference type="CDD" id="cd12163">
    <property type="entry name" value="2-Hacid_dh_5"/>
    <property type="match status" value="1"/>
</dbReference>
<feature type="domain" description="D-isomer specific 2-hydroxyacid dehydrogenase NAD-binding" evidence="3">
    <location>
        <begin position="229"/>
        <end position="329"/>
    </location>
</feature>
<dbReference type="OrthoDB" id="298012at2759"/>
<keyword evidence="5" id="KW-1185">Reference proteome</keyword>
<evidence type="ECO:0000256" key="1">
    <source>
        <dbReference type="ARBA" id="ARBA00023002"/>
    </source>
</evidence>
<dbReference type="STRING" id="28573.A0A0U1LVY3"/>
<reference evidence="4 5" key="1">
    <citation type="submission" date="2015-04" db="EMBL/GenBank/DDBJ databases">
        <authorList>
            <person name="Syromyatnikov M.Y."/>
            <person name="Popov V.N."/>
        </authorList>
    </citation>
    <scope>NUCLEOTIDE SEQUENCE [LARGE SCALE GENOMIC DNA]</scope>
    <source>
        <strain evidence="4">WF-38-12</strain>
    </source>
</reference>
<dbReference type="OMA" id="WIIALER"/>
<feature type="domain" description="D-isomer specific 2-hydroxyacid dehydrogenase NAD-binding" evidence="3">
    <location>
        <begin position="159"/>
        <end position="200"/>
    </location>
</feature>
<dbReference type="InterPro" id="IPR029752">
    <property type="entry name" value="D-isomer_DH_CS1"/>
</dbReference>
<gene>
    <name evidence="4" type="ORF">PISL3812_04592</name>
</gene>
<proteinExistence type="predicted"/>
<name>A0A0U1LVY3_TALIS</name>
<dbReference type="InterPro" id="IPR006140">
    <property type="entry name" value="D-isomer_DH_NAD-bd"/>
</dbReference>
<dbReference type="PANTHER" id="PTHR43333">
    <property type="entry name" value="2-HACID_DH_C DOMAIN-CONTAINING PROTEIN"/>
    <property type="match status" value="1"/>
</dbReference>
<dbReference type="EMBL" id="CVMT01000003">
    <property type="protein sequence ID" value="CRG87574.1"/>
    <property type="molecule type" value="Genomic_DNA"/>
</dbReference>
<dbReference type="PROSITE" id="PS00065">
    <property type="entry name" value="D_2_HYDROXYACID_DH_1"/>
    <property type="match status" value="1"/>
</dbReference>
<organism evidence="4 5">
    <name type="scientific">Talaromyces islandicus</name>
    <name type="common">Penicillium islandicum</name>
    <dbReference type="NCBI Taxonomy" id="28573"/>
    <lineage>
        <taxon>Eukaryota</taxon>
        <taxon>Fungi</taxon>
        <taxon>Dikarya</taxon>
        <taxon>Ascomycota</taxon>
        <taxon>Pezizomycotina</taxon>
        <taxon>Eurotiomycetes</taxon>
        <taxon>Eurotiomycetidae</taxon>
        <taxon>Eurotiales</taxon>
        <taxon>Trichocomaceae</taxon>
        <taxon>Talaromyces</taxon>
        <taxon>Talaromyces sect. Islandici</taxon>
    </lineage>
</organism>
<keyword evidence="1" id="KW-0560">Oxidoreductase</keyword>
<evidence type="ECO:0000313" key="4">
    <source>
        <dbReference type="EMBL" id="CRG87574.1"/>
    </source>
</evidence>
<keyword evidence="2" id="KW-0520">NAD</keyword>
<evidence type="ECO:0000259" key="3">
    <source>
        <dbReference type="Pfam" id="PF02826"/>
    </source>
</evidence>
<evidence type="ECO:0000256" key="2">
    <source>
        <dbReference type="ARBA" id="ARBA00023027"/>
    </source>
</evidence>